<dbReference type="AlphaFoldDB" id="A0A174AUP1"/>
<dbReference type="PANTHER" id="PTHR45339:SF1">
    <property type="entry name" value="HYBRID SIGNAL TRANSDUCTION HISTIDINE KINASE J"/>
    <property type="match status" value="1"/>
</dbReference>
<evidence type="ECO:0000256" key="11">
    <source>
        <dbReference type="SAM" id="Coils"/>
    </source>
</evidence>
<dbReference type="GO" id="GO:0000155">
    <property type="term" value="F:phosphorelay sensor kinase activity"/>
    <property type="evidence" value="ECO:0007669"/>
    <property type="project" value="InterPro"/>
</dbReference>
<evidence type="ECO:0000313" key="21">
    <source>
        <dbReference type="Proteomes" id="UP000284220"/>
    </source>
</evidence>
<dbReference type="InterPro" id="IPR004358">
    <property type="entry name" value="Sig_transdc_His_kin-like_C"/>
</dbReference>
<evidence type="ECO:0000256" key="5">
    <source>
        <dbReference type="ARBA" id="ARBA00022553"/>
    </source>
</evidence>
<comment type="function">
    <text evidence="9">May play the central regulatory role in sporulation. It may be an element of the effector pathway responsible for the activation of sporulation genes in response to nutritional stress. Spo0A may act in concert with spo0H (a sigma factor) to control the expression of some genes that are critical to the sporulation process.</text>
</comment>
<evidence type="ECO:0000313" key="15">
    <source>
        <dbReference type="EMBL" id="RGN05572.1"/>
    </source>
</evidence>
<feature type="coiled-coil region" evidence="11">
    <location>
        <begin position="127"/>
        <end position="157"/>
    </location>
</feature>
<dbReference type="InterPro" id="IPR003594">
    <property type="entry name" value="HATPase_dom"/>
</dbReference>
<evidence type="ECO:0000256" key="6">
    <source>
        <dbReference type="ARBA" id="ARBA00022679"/>
    </source>
</evidence>
<dbReference type="EMBL" id="QRHZ01000002">
    <property type="protein sequence ID" value="RHG18566.1"/>
    <property type="molecule type" value="Genomic_DNA"/>
</dbReference>
<sequence>MIQQKKINVERILRVNRVGAWRIEIEDGKSPRFYADAVMDELLGIQGEISPEERFTFHRARVHPDDMQLFLEYSDKLSETKSEIVYRYIHPTFGEMFVRCSGIRDRSVVDGISIMGIHQDISETVRLEKEKEAERRLAELNDTLRKEKIEQEDYYKELLEMQSCGVLAYTIPGHKIIHMNAQALRMYGVENIEEAQSKLGTMLKKVIYPDVDVIEKLKRLHKVDDMVDYECIIGKGEPNECHALATTKVIRVPSGERAVITTFLDVSEMVVLKNALQKAEEGNRAKSSFLFAMSHDLRTPMNAIIGYAELMERHWGDNELTTNYLHKLKGASQFLLALIGNVLEIARIESGKETLNEAPWNLKKINDTLEIVLDREILNKQLHVARNIEIQHADVYCDSLKIQEIIMNLVSNAIKYTPDGGKIDVDIEEMEAVGEDSIILRICVSDTGIGISQKYIPHIFEAFTREKNSSESGIMGTGLGLRIVKSFVDLMDGSVIVQSEPGKGSSFIVEIPCRIVSEEERIDQAEQSMPENFLKCKRILLVEDNELNVEIARTILQDVQAEVEVAADGAIAVAMLQKAPVGYYDVILMDIQMPKMNGYQATEAIRKLPDERAQVPIIAMTANAFEEDRQAAFAAGMDDYLAKPIEIDKLLRKIVKVLEKK</sequence>
<dbReference type="FunFam" id="3.30.565.10:FF:000006">
    <property type="entry name" value="Sensor histidine kinase WalK"/>
    <property type="match status" value="1"/>
</dbReference>
<keyword evidence="11" id="KW-0175">Coiled coil</keyword>
<evidence type="ECO:0000256" key="9">
    <source>
        <dbReference type="ARBA" id="ARBA00024867"/>
    </source>
</evidence>
<keyword evidence="7 14" id="KW-0418">Kinase</keyword>
<evidence type="ECO:0000256" key="3">
    <source>
        <dbReference type="ARBA" id="ARBA00012438"/>
    </source>
</evidence>
<dbReference type="SUPFAM" id="SSF47384">
    <property type="entry name" value="Homodimeric domain of signal transducing histidine kinase"/>
    <property type="match status" value="1"/>
</dbReference>
<evidence type="ECO:0000256" key="10">
    <source>
        <dbReference type="PROSITE-ProRule" id="PRU00169"/>
    </source>
</evidence>
<evidence type="ECO:0000313" key="18">
    <source>
        <dbReference type="Proteomes" id="UP000095409"/>
    </source>
</evidence>
<proteinExistence type="predicted"/>
<dbReference type="Gene3D" id="3.30.565.10">
    <property type="entry name" value="Histidine kinase-like ATPase, C-terminal domain"/>
    <property type="match status" value="1"/>
</dbReference>
<feature type="modified residue" description="4-aspartylphosphate" evidence="10">
    <location>
        <position position="590"/>
    </location>
</feature>
<dbReference type="CDD" id="cd17546">
    <property type="entry name" value="REC_hyHK_CKI1_RcsC-like"/>
    <property type="match status" value="1"/>
</dbReference>
<evidence type="ECO:0000256" key="1">
    <source>
        <dbReference type="ARBA" id="ARBA00000085"/>
    </source>
</evidence>
<dbReference type="RefSeq" id="WP_022388771.1">
    <property type="nucleotide sequence ID" value="NZ_CAXSOH010000001.1"/>
</dbReference>
<protein>
    <recommendedName>
        <fullName evidence="4">Stage 0 sporulation protein A homolog</fullName>
        <ecNumber evidence="3">2.7.13.3</ecNumber>
    </recommendedName>
</protein>
<evidence type="ECO:0000256" key="8">
    <source>
        <dbReference type="ARBA" id="ARBA00023012"/>
    </source>
</evidence>
<organism evidence="14 18">
    <name type="scientific">Blautia obeum</name>
    <dbReference type="NCBI Taxonomy" id="40520"/>
    <lineage>
        <taxon>Bacteria</taxon>
        <taxon>Bacillati</taxon>
        <taxon>Bacillota</taxon>
        <taxon>Clostridia</taxon>
        <taxon>Lachnospirales</taxon>
        <taxon>Lachnospiraceae</taxon>
        <taxon>Blautia</taxon>
    </lineage>
</organism>
<dbReference type="SMART" id="SM00387">
    <property type="entry name" value="HATPase_c"/>
    <property type="match status" value="1"/>
</dbReference>
<evidence type="ECO:0000259" key="12">
    <source>
        <dbReference type="PROSITE" id="PS50109"/>
    </source>
</evidence>
<dbReference type="InterPro" id="IPR036890">
    <property type="entry name" value="HATPase_C_sf"/>
</dbReference>
<dbReference type="CDD" id="cd00082">
    <property type="entry name" value="HisKA"/>
    <property type="match status" value="1"/>
</dbReference>
<evidence type="ECO:0000256" key="7">
    <source>
        <dbReference type="ARBA" id="ARBA00022777"/>
    </source>
</evidence>
<keyword evidence="6 14" id="KW-0808">Transferase</keyword>
<dbReference type="PROSITE" id="PS50110">
    <property type="entry name" value="RESPONSE_REGULATORY"/>
    <property type="match status" value="1"/>
</dbReference>
<dbReference type="Gene3D" id="1.10.287.130">
    <property type="match status" value="1"/>
</dbReference>
<dbReference type="CDD" id="cd16922">
    <property type="entry name" value="HATPase_EvgS-ArcB-TorS-like"/>
    <property type="match status" value="1"/>
</dbReference>
<name>A0A174AUP1_9FIRM</name>
<dbReference type="PRINTS" id="PR00344">
    <property type="entry name" value="BCTRLSENSOR"/>
</dbReference>
<dbReference type="SMART" id="SM00388">
    <property type="entry name" value="HisKA"/>
    <property type="match status" value="1"/>
</dbReference>
<dbReference type="Gene3D" id="3.30.450.20">
    <property type="entry name" value="PAS domain"/>
    <property type="match status" value="2"/>
</dbReference>
<accession>A0A174AUP1</accession>
<dbReference type="SUPFAM" id="SSF52172">
    <property type="entry name" value="CheY-like"/>
    <property type="match status" value="1"/>
</dbReference>
<evidence type="ECO:0000313" key="20">
    <source>
        <dbReference type="Proteomes" id="UP000261222"/>
    </source>
</evidence>
<dbReference type="SMART" id="SM00448">
    <property type="entry name" value="REC"/>
    <property type="match status" value="1"/>
</dbReference>
<dbReference type="Proteomes" id="UP000284220">
    <property type="component" value="Unassembled WGS sequence"/>
</dbReference>
<dbReference type="Proteomes" id="UP000261105">
    <property type="component" value="Unassembled WGS sequence"/>
</dbReference>
<evidence type="ECO:0000313" key="17">
    <source>
        <dbReference type="EMBL" id="RHG18566.1"/>
    </source>
</evidence>
<comment type="subcellular location">
    <subcellularLocation>
        <location evidence="2">Membrane</location>
    </subcellularLocation>
</comment>
<evidence type="ECO:0000313" key="16">
    <source>
        <dbReference type="EMBL" id="RGN89963.1"/>
    </source>
</evidence>
<dbReference type="EMBL" id="CYZD01000004">
    <property type="protein sequence ID" value="CUN92501.1"/>
    <property type="molecule type" value="Genomic_DNA"/>
</dbReference>
<dbReference type="Pfam" id="PF02518">
    <property type="entry name" value="HATPase_c"/>
    <property type="match status" value="1"/>
</dbReference>
<dbReference type="Proteomes" id="UP000261222">
    <property type="component" value="Unassembled WGS sequence"/>
</dbReference>
<dbReference type="PROSITE" id="PS50109">
    <property type="entry name" value="HIS_KIN"/>
    <property type="match status" value="1"/>
</dbReference>
<keyword evidence="8" id="KW-0902">Two-component regulatory system</keyword>
<dbReference type="Pfam" id="PF00072">
    <property type="entry name" value="Response_reg"/>
    <property type="match status" value="1"/>
</dbReference>
<comment type="catalytic activity">
    <reaction evidence="1">
        <text>ATP + protein L-histidine = ADP + protein N-phospho-L-histidine.</text>
        <dbReference type="EC" id="2.7.13.3"/>
    </reaction>
</comment>
<dbReference type="InterPro" id="IPR011006">
    <property type="entry name" value="CheY-like_superfamily"/>
</dbReference>
<dbReference type="InterPro" id="IPR003661">
    <property type="entry name" value="HisK_dim/P_dom"/>
</dbReference>
<evidence type="ECO:0000313" key="14">
    <source>
        <dbReference type="EMBL" id="CUN92501.1"/>
    </source>
</evidence>
<dbReference type="Proteomes" id="UP000095409">
    <property type="component" value="Unassembled WGS sequence"/>
</dbReference>
<feature type="domain" description="Histidine kinase" evidence="12">
    <location>
        <begin position="292"/>
        <end position="515"/>
    </location>
</feature>
<dbReference type="EC" id="2.7.13.3" evidence="3"/>
<dbReference type="Pfam" id="PF00512">
    <property type="entry name" value="HisKA"/>
    <property type="match status" value="1"/>
</dbReference>
<dbReference type="Gene3D" id="3.40.50.2300">
    <property type="match status" value="1"/>
</dbReference>
<evidence type="ECO:0000256" key="2">
    <source>
        <dbReference type="ARBA" id="ARBA00004370"/>
    </source>
</evidence>
<dbReference type="SUPFAM" id="SSF55874">
    <property type="entry name" value="ATPase domain of HSP90 chaperone/DNA topoisomerase II/histidine kinase"/>
    <property type="match status" value="1"/>
</dbReference>
<dbReference type="InterPro" id="IPR001789">
    <property type="entry name" value="Sig_transdc_resp-reg_receiver"/>
</dbReference>
<reference evidence="14 18" key="1">
    <citation type="submission" date="2015-09" db="EMBL/GenBank/DDBJ databases">
        <authorList>
            <consortium name="Pathogen Informatics"/>
        </authorList>
    </citation>
    <scope>NUCLEOTIDE SEQUENCE [LARGE SCALE GENOMIC DNA]</scope>
    <source>
        <strain evidence="14 18">2789STDY5608837</strain>
    </source>
</reference>
<evidence type="ECO:0000259" key="13">
    <source>
        <dbReference type="PROSITE" id="PS50110"/>
    </source>
</evidence>
<reference evidence="19 20" key="2">
    <citation type="submission" date="2018-08" db="EMBL/GenBank/DDBJ databases">
        <title>A genome reference for cultivated species of the human gut microbiota.</title>
        <authorList>
            <person name="Zou Y."/>
            <person name="Xue W."/>
            <person name="Luo G."/>
        </authorList>
    </citation>
    <scope>NUCLEOTIDE SEQUENCE [LARGE SCALE GENOMIC DNA]</scope>
    <source>
        <strain evidence="17 21">AM22-9LB</strain>
        <strain evidence="16 19">OM03-6</strain>
        <strain evidence="15 20">OM06-11AA</strain>
    </source>
</reference>
<dbReference type="GO" id="GO:0016020">
    <property type="term" value="C:membrane"/>
    <property type="evidence" value="ECO:0007669"/>
    <property type="project" value="UniProtKB-SubCell"/>
</dbReference>
<evidence type="ECO:0000313" key="19">
    <source>
        <dbReference type="Proteomes" id="UP000261105"/>
    </source>
</evidence>
<feature type="domain" description="Response regulatory" evidence="13">
    <location>
        <begin position="538"/>
        <end position="658"/>
    </location>
</feature>
<evidence type="ECO:0000256" key="4">
    <source>
        <dbReference type="ARBA" id="ARBA00018672"/>
    </source>
</evidence>
<dbReference type="EMBL" id="QSUB01000002">
    <property type="protein sequence ID" value="RGN05572.1"/>
    <property type="molecule type" value="Genomic_DNA"/>
</dbReference>
<dbReference type="InterPro" id="IPR005467">
    <property type="entry name" value="His_kinase_dom"/>
</dbReference>
<gene>
    <name evidence="14" type="primary">luxQ_2</name>
    <name evidence="17" type="ORF">DW272_04570</name>
    <name evidence="16" type="ORF">DXB38_02300</name>
    <name evidence="15" type="ORF">DXB81_06010</name>
    <name evidence="14" type="ORF">ERS852394_01152</name>
</gene>
<dbReference type="EMBL" id="QSUZ01000002">
    <property type="protein sequence ID" value="RGN89963.1"/>
    <property type="molecule type" value="Genomic_DNA"/>
</dbReference>
<dbReference type="InterPro" id="IPR036097">
    <property type="entry name" value="HisK_dim/P_sf"/>
</dbReference>
<dbReference type="PANTHER" id="PTHR45339">
    <property type="entry name" value="HYBRID SIGNAL TRANSDUCTION HISTIDINE KINASE J"/>
    <property type="match status" value="1"/>
</dbReference>
<keyword evidence="5 10" id="KW-0597">Phosphoprotein</keyword>